<evidence type="ECO:0000256" key="1">
    <source>
        <dbReference type="ARBA" id="ARBA00004418"/>
    </source>
</evidence>
<reference evidence="5 6" key="1">
    <citation type="submission" date="2017-12" db="EMBL/GenBank/DDBJ databases">
        <authorList>
            <person name="Hurst M.R.H."/>
        </authorList>
    </citation>
    <scope>NUCLEOTIDE SEQUENCE [LARGE SCALE GENOMIC DNA]</scope>
    <source>
        <strain evidence="5 6">BM15</strain>
    </source>
</reference>
<protein>
    <submittedName>
        <fullName evidence="5">ABC transporter substrate-binding protein</fullName>
    </submittedName>
</protein>
<dbReference type="GO" id="GO:0042597">
    <property type="term" value="C:periplasmic space"/>
    <property type="evidence" value="ECO:0007669"/>
    <property type="project" value="UniProtKB-SubCell"/>
</dbReference>
<dbReference type="InterPro" id="IPR050490">
    <property type="entry name" value="Bact_solute-bd_prot1"/>
</dbReference>
<keyword evidence="3" id="KW-0813">Transport</keyword>
<dbReference type="KEGG" id="paro:CUV01_13810"/>
<comment type="similarity">
    <text evidence="2">Belongs to the bacterial solute-binding protein 1 family.</text>
</comment>
<dbReference type="Pfam" id="PF01547">
    <property type="entry name" value="SBP_bac_1"/>
    <property type="match status" value="1"/>
</dbReference>
<dbReference type="Proteomes" id="UP000233742">
    <property type="component" value="Chromosome"/>
</dbReference>
<keyword evidence="6" id="KW-1185">Reference proteome</keyword>
<dbReference type="SUPFAM" id="SSF53850">
    <property type="entry name" value="Periplasmic binding protein-like II"/>
    <property type="match status" value="1"/>
</dbReference>
<dbReference type="PANTHER" id="PTHR43649">
    <property type="entry name" value="ARABINOSE-BINDING PROTEIN-RELATED"/>
    <property type="match status" value="1"/>
</dbReference>
<gene>
    <name evidence="5" type="ORF">CUV01_13810</name>
</gene>
<dbReference type="PANTHER" id="PTHR43649:SF34">
    <property type="entry name" value="ABC TRANSPORTER PERIPLASMIC-BINDING PROTEIN YCJN-RELATED"/>
    <property type="match status" value="1"/>
</dbReference>
<dbReference type="InterPro" id="IPR006311">
    <property type="entry name" value="TAT_signal"/>
</dbReference>
<comment type="subcellular location">
    <subcellularLocation>
        <location evidence="1">Periplasm</location>
    </subcellularLocation>
</comment>
<evidence type="ECO:0000313" key="5">
    <source>
        <dbReference type="EMBL" id="AUH34318.1"/>
    </source>
</evidence>
<evidence type="ECO:0000256" key="3">
    <source>
        <dbReference type="ARBA" id="ARBA00022448"/>
    </source>
</evidence>
<name>A0A2K9EH55_9RHOB</name>
<dbReference type="InterPro" id="IPR006059">
    <property type="entry name" value="SBP"/>
</dbReference>
<dbReference type="EMBL" id="CP025408">
    <property type="protein sequence ID" value="AUH34318.1"/>
    <property type="molecule type" value="Genomic_DNA"/>
</dbReference>
<evidence type="ECO:0000256" key="2">
    <source>
        <dbReference type="ARBA" id="ARBA00008520"/>
    </source>
</evidence>
<proteinExistence type="inferred from homology"/>
<organism evidence="5 6">
    <name type="scientific">Paracoccus tegillarcae</name>
    <dbReference type="NCBI Taxonomy" id="1529068"/>
    <lineage>
        <taxon>Bacteria</taxon>
        <taxon>Pseudomonadati</taxon>
        <taxon>Pseudomonadota</taxon>
        <taxon>Alphaproteobacteria</taxon>
        <taxon>Rhodobacterales</taxon>
        <taxon>Paracoccaceae</taxon>
        <taxon>Paracoccus</taxon>
    </lineage>
</organism>
<evidence type="ECO:0000313" key="6">
    <source>
        <dbReference type="Proteomes" id="UP000233742"/>
    </source>
</evidence>
<evidence type="ECO:0000256" key="4">
    <source>
        <dbReference type="ARBA" id="ARBA00022729"/>
    </source>
</evidence>
<dbReference type="AlphaFoldDB" id="A0A2K9EH55"/>
<dbReference type="PROSITE" id="PS51318">
    <property type="entry name" value="TAT"/>
    <property type="match status" value="1"/>
</dbReference>
<accession>A0A2K9EH55</accession>
<dbReference type="Gene3D" id="3.40.190.10">
    <property type="entry name" value="Periplasmic binding protein-like II"/>
    <property type="match status" value="2"/>
</dbReference>
<sequence length="453" mass="48819">MKGGIKMNNQIPSMRPTRRQFIGGAAGAAIAAPMLTRSAMGQDVQRLVFAVPVDNSGANRELVEAFNQSNGSGIEVVIFEMPARSDEHRTLIESELNVGREEIDVFAADVVWTSQLAVNGWVRNLTSRFYAEADPGEFLQAPMNSILFRNQMWGVPWFTDAGMVFYRRDLLEQAGVAVPTTWAELQEAANTVRQATGTAHGFLFQGASYEGGTANACEFIWSGGGRIMTQQRQVFDAYSTDSSHPNDISLNSAATVAGLNAARSLVESGASPLEVTAMDETMSNDAFLAGDAVFLRSWPSLYALAGTGSAVSRDQIGIMLIPAVEAGQQSTSCLGGWNLMISAFSSKVDAAWQFISYATSAEAQSARARTGAFLPTRGALYEDASLAADVPLVELGRTAVETSRTRPASVIYPQVSPRISLTFNRILKGEWSADEGVQLLSDDLNVLMRRSRG</sequence>
<dbReference type="CDD" id="cd14750">
    <property type="entry name" value="PBP2_TMBP"/>
    <property type="match status" value="1"/>
</dbReference>
<keyword evidence="4" id="KW-0732">Signal</keyword>